<dbReference type="InterPro" id="IPR001365">
    <property type="entry name" value="A_deaminase_dom"/>
</dbReference>
<organism evidence="9 10">
    <name type="scientific">Rhizodiscina lignyota</name>
    <dbReference type="NCBI Taxonomy" id="1504668"/>
    <lineage>
        <taxon>Eukaryota</taxon>
        <taxon>Fungi</taxon>
        <taxon>Dikarya</taxon>
        <taxon>Ascomycota</taxon>
        <taxon>Pezizomycotina</taxon>
        <taxon>Dothideomycetes</taxon>
        <taxon>Pleosporomycetidae</taxon>
        <taxon>Aulographales</taxon>
        <taxon>Rhizodiscinaceae</taxon>
        <taxon>Rhizodiscina</taxon>
    </lineage>
</organism>
<dbReference type="EMBL" id="ML978122">
    <property type="protein sequence ID" value="KAF2103555.1"/>
    <property type="molecule type" value="Genomic_DNA"/>
</dbReference>
<keyword evidence="3" id="KW-0479">Metal-binding</keyword>
<evidence type="ECO:0000313" key="10">
    <source>
        <dbReference type="Proteomes" id="UP000799772"/>
    </source>
</evidence>
<comment type="catalytic activity">
    <reaction evidence="7">
        <text>N(6)-methyl-AMP + H2O + H(+) = IMP + methylamine</text>
        <dbReference type="Rhea" id="RHEA:16001"/>
        <dbReference type="ChEBI" id="CHEBI:15377"/>
        <dbReference type="ChEBI" id="CHEBI:15378"/>
        <dbReference type="ChEBI" id="CHEBI:58053"/>
        <dbReference type="ChEBI" id="CHEBI:59338"/>
        <dbReference type="ChEBI" id="CHEBI:144842"/>
    </reaction>
    <physiologicalReaction direction="left-to-right" evidence="7">
        <dbReference type="Rhea" id="RHEA:16002"/>
    </physiologicalReaction>
</comment>
<keyword evidence="4" id="KW-0378">Hydrolase</keyword>
<dbReference type="GO" id="GO:0004000">
    <property type="term" value="F:adenosine deaminase activity"/>
    <property type="evidence" value="ECO:0007669"/>
    <property type="project" value="TreeGrafter"/>
</dbReference>
<name>A0A9P4MAS3_9PEZI</name>
<dbReference type="SUPFAM" id="SSF51556">
    <property type="entry name" value="Metallo-dependent hydrolases"/>
    <property type="match status" value="1"/>
</dbReference>
<dbReference type="InterPro" id="IPR032466">
    <property type="entry name" value="Metal_Hydrolase"/>
</dbReference>
<comment type="caution">
    <text evidence="9">The sequence shown here is derived from an EMBL/GenBank/DDBJ whole genome shotgun (WGS) entry which is preliminary data.</text>
</comment>
<gene>
    <name evidence="9" type="ORF">NA57DRAFT_31731</name>
</gene>
<dbReference type="GO" id="GO:0046872">
    <property type="term" value="F:metal ion binding"/>
    <property type="evidence" value="ECO:0007669"/>
    <property type="project" value="UniProtKB-KW"/>
</dbReference>
<dbReference type="Gene3D" id="3.20.20.140">
    <property type="entry name" value="Metal-dependent hydrolases"/>
    <property type="match status" value="1"/>
</dbReference>
<evidence type="ECO:0000256" key="3">
    <source>
        <dbReference type="ARBA" id="ARBA00022723"/>
    </source>
</evidence>
<evidence type="ECO:0000259" key="8">
    <source>
        <dbReference type="Pfam" id="PF00962"/>
    </source>
</evidence>
<comment type="similarity">
    <text evidence="2">Belongs to the metallo-dependent hydrolases superfamily. Adenosine and AMP deaminases family.</text>
</comment>
<evidence type="ECO:0000256" key="2">
    <source>
        <dbReference type="ARBA" id="ARBA00006676"/>
    </source>
</evidence>
<sequence length="360" mass="39930">MGSHIKSQSSVDSNFTRHLPKVELHAHLTGSISPQTLHDIWLERKGQDPSMELDDPLKVMSTEKEHFNVFTFFPLFDTYIYNLITSVSSIRQSTLAVLQSFYADGVRYLELRTTPRAVPGTSISKQIYISTVLDCMDEFFQSSGNDMSIYLILSIDRKNAAEEAAQTVDLAIEFRNQGRPVVGVDLCGNPARGDVSTFRVAFAKAKDAGLKITLHFAEIPASSTEDELRALLSYQPDRLGHVIHVPPKFKEEIVEKKLGLELCLSCNVLAKLTEGGFAEHHFGEWQKTGCPIALGTDDVGVFGSSLSNEYLLAGQHFSLTKADLLGLSRSAIECMFGGNEEKDKMYKLLNDFQELKSASP</sequence>
<evidence type="ECO:0000256" key="6">
    <source>
        <dbReference type="ARBA" id="ARBA00023080"/>
    </source>
</evidence>
<keyword evidence="10" id="KW-1185">Reference proteome</keyword>
<dbReference type="Pfam" id="PF00962">
    <property type="entry name" value="A_deaminase"/>
    <property type="match status" value="1"/>
</dbReference>
<evidence type="ECO:0000256" key="7">
    <source>
        <dbReference type="ARBA" id="ARBA00048787"/>
    </source>
</evidence>
<evidence type="ECO:0000256" key="4">
    <source>
        <dbReference type="ARBA" id="ARBA00022801"/>
    </source>
</evidence>
<protein>
    <submittedName>
        <fullName evidence="9">Adenosine/AMP deaminase family protein</fullName>
    </submittedName>
</protein>
<dbReference type="InterPro" id="IPR006330">
    <property type="entry name" value="Ado/ade_deaminase"/>
</dbReference>
<evidence type="ECO:0000256" key="5">
    <source>
        <dbReference type="ARBA" id="ARBA00022833"/>
    </source>
</evidence>
<evidence type="ECO:0000256" key="1">
    <source>
        <dbReference type="ARBA" id="ARBA00001947"/>
    </source>
</evidence>
<dbReference type="AlphaFoldDB" id="A0A9P4MAS3"/>
<keyword evidence="6" id="KW-0546">Nucleotide metabolism</keyword>
<dbReference type="PANTHER" id="PTHR11409:SF42">
    <property type="entry name" value="ADENOSINE DEAMINASE-LIKE PROTEIN"/>
    <property type="match status" value="1"/>
</dbReference>
<comment type="cofactor">
    <cofactor evidence="1">
        <name>Zn(2+)</name>
        <dbReference type="ChEBI" id="CHEBI:29105"/>
    </cofactor>
</comment>
<dbReference type="OrthoDB" id="272271at2759"/>
<dbReference type="PANTHER" id="PTHR11409">
    <property type="entry name" value="ADENOSINE DEAMINASE"/>
    <property type="match status" value="1"/>
</dbReference>
<dbReference type="GO" id="GO:0046103">
    <property type="term" value="P:inosine biosynthetic process"/>
    <property type="evidence" value="ECO:0007669"/>
    <property type="project" value="TreeGrafter"/>
</dbReference>
<accession>A0A9P4MAS3</accession>
<dbReference type="GO" id="GO:0009117">
    <property type="term" value="P:nucleotide metabolic process"/>
    <property type="evidence" value="ECO:0007669"/>
    <property type="project" value="UniProtKB-KW"/>
</dbReference>
<dbReference type="GO" id="GO:0006154">
    <property type="term" value="P:adenosine catabolic process"/>
    <property type="evidence" value="ECO:0007669"/>
    <property type="project" value="TreeGrafter"/>
</dbReference>
<dbReference type="Proteomes" id="UP000799772">
    <property type="component" value="Unassembled WGS sequence"/>
</dbReference>
<reference evidence="9" key="1">
    <citation type="journal article" date="2020" name="Stud. Mycol.">
        <title>101 Dothideomycetes genomes: a test case for predicting lifestyles and emergence of pathogens.</title>
        <authorList>
            <person name="Haridas S."/>
            <person name="Albert R."/>
            <person name="Binder M."/>
            <person name="Bloem J."/>
            <person name="Labutti K."/>
            <person name="Salamov A."/>
            <person name="Andreopoulos B."/>
            <person name="Baker S."/>
            <person name="Barry K."/>
            <person name="Bills G."/>
            <person name="Bluhm B."/>
            <person name="Cannon C."/>
            <person name="Castanera R."/>
            <person name="Culley D."/>
            <person name="Daum C."/>
            <person name="Ezra D."/>
            <person name="Gonzalez J."/>
            <person name="Henrissat B."/>
            <person name="Kuo A."/>
            <person name="Liang C."/>
            <person name="Lipzen A."/>
            <person name="Lutzoni F."/>
            <person name="Magnuson J."/>
            <person name="Mondo S."/>
            <person name="Nolan M."/>
            <person name="Ohm R."/>
            <person name="Pangilinan J."/>
            <person name="Park H.-J."/>
            <person name="Ramirez L."/>
            <person name="Alfaro M."/>
            <person name="Sun H."/>
            <person name="Tritt A."/>
            <person name="Yoshinaga Y."/>
            <person name="Zwiers L.-H."/>
            <person name="Turgeon B."/>
            <person name="Goodwin S."/>
            <person name="Spatafora J."/>
            <person name="Crous P."/>
            <person name="Grigoriev I."/>
        </authorList>
    </citation>
    <scope>NUCLEOTIDE SEQUENCE</scope>
    <source>
        <strain evidence="9">CBS 133067</strain>
    </source>
</reference>
<proteinExistence type="inferred from homology"/>
<keyword evidence="5" id="KW-0862">Zinc</keyword>
<evidence type="ECO:0000313" key="9">
    <source>
        <dbReference type="EMBL" id="KAF2103555.1"/>
    </source>
</evidence>
<feature type="domain" description="Adenosine deaminase" evidence="8">
    <location>
        <begin position="20"/>
        <end position="348"/>
    </location>
</feature>